<sequence length="1116" mass="121841">MVDQKEQQDSGFSLFSQPHPLVPLATFLVGQDRLDEQDDVKASEEYARKNMPGHASSATQNADSLFGLPDFAGQLRDVTNLVAMATATEGCDTPLTVHRIGSCLVLDSSSGPVGAPDRDGFVTLCPAEQCSPRASPVVPSPLTDSTPEELGLKATVKRTFLHFTDVDEEQGEEAYSALVGRTRSAPPRQGGPPGSDNKEEEDSGNQKPLSVKPVMEGNPQIRDLLALEDRPVRDPRTMFQLAVPRLSAPPSRFGRTVQWTLGGYRILLGCDMVVFPIDRRGAGPLDSLDSLSSMASLKLVPPGGTRVPKNLRRDAWVENNLLSVGKVAWCRGKRVSLCDTADLAEEEESGDGTFDPDQIIDQAERLLHFLKRHCTRQGGTYYLYRDTNACVLYDTTSKPFGDQLPDKGVSPSSSMLSRPLAELCVTLASRMPSALAESRLDVLWKGLTLIHPQRADYPELYSVICMQLSSVADEMDSHVGLVRCCHLLMQALAAFHQGSTSSTYRQDTSRGGAPHLGVQLYVSFAFTAVRAVEEVMVRLYQNWCRLTAAGETANSHRSDERLRHSIAWQLWLMQWLAAAEVSLMKVDAQRRAVECWNVERDLCRVMAHRLHSMANCGISPQQISQMPSGVALEIVENDLEVLGEAPVQQGMSGEVCAELLSGTEALIDGTLEAAGLRKDWIRHSLVSDKRRKELTGDGTPAGFLRLTAQYLTRALETANAPQREHKRRQKRTDDFRRSGRAQLASTINELGCIHLGQLTELLRSGTVDPDHDADAVVASAVDAFCESYNEFVSAGDKLNVMVPLVNLARLWLALANASKAGEDSVERYQCTYRAISHLERAAKSASANREADSAFSKRDIYATAAEQAQQLGRHLATAFMNADNLTEEGDYSTPVRVAMEHDVIWQPSGDFLTKVKSQSIGTLASTMLSEALVFAGKAWTAKDANDEAANLLARCTALVDAGRAHVKLAEILKLASDTGKRSDAAITIISRRSEAAYQWLSKHVDEEPDAFVEGVVVRAQLAQFLDGYVSMAECLADAESVAGGNKRVTGALRAALANLSNMELRRCSKSSPTGGRSVASRKLVKALYLFSINGNGDRTLADEMRLLLEQEKGPSQ</sequence>
<dbReference type="PANTHER" id="PTHR15000:SF1">
    <property type="entry name" value="ERYTHROID DIFFERENTIATION-RELATED FACTOR 1"/>
    <property type="match status" value="1"/>
</dbReference>
<protein>
    <recommendedName>
        <fullName evidence="6">Erythroid differentiation-related factor 1</fullName>
    </recommendedName>
</protein>
<feature type="region of interest" description="Disordered" evidence="1">
    <location>
        <begin position="718"/>
        <end position="738"/>
    </location>
</feature>
<organism evidence="3 5">
    <name type="scientific">Perkinsus olseni</name>
    <name type="common">Perkinsus atlanticus</name>
    <dbReference type="NCBI Taxonomy" id="32597"/>
    <lineage>
        <taxon>Eukaryota</taxon>
        <taxon>Sar</taxon>
        <taxon>Alveolata</taxon>
        <taxon>Perkinsozoa</taxon>
        <taxon>Perkinsea</taxon>
        <taxon>Perkinsida</taxon>
        <taxon>Perkinsidae</taxon>
        <taxon>Perkinsus</taxon>
    </lineage>
</organism>
<reference evidence="4 5" key="1">
    <citation type="submission" date="2020-04" db="EMBL/GenBank/DDBJ databases">
        <title>Perkinsus olseni comparative genomics.</title>
        <authorList>
            <person name="Bogema D.R."/>
        </authorList>
    </citation>
    <scope>NUCLEOTIDE SEQUENCE [LARGE SCALE GENOMIC DNA]</scope>
    <source>
        <strain evidence="2">ATCC PRA-179</strain>
        <strain evidence="3">ATCC PRA-31</strain>
    </source>
</reference>
<accession>A0A7J6MBU6</accession>
<evidence type="ECO:0000256" key="1">
    <source>
        <dbReference type="SAM" id="MobiDB-lite"/>
    </source>
</evidence>
<dbReference type="OrthoDB" id="419432at2759"/>
<gene>
    <name evidence="3" type="ORF">FOL46_001652</name>
    <name evidence="2" type="ORF">FOZ61_001715</name>
</gene>
<evidence type="ECO:0000313" key="2">
    <source>
        <dbReference type="EMBL" id="KAF4663367.1"/>
    </source>
</evidence>
<proteinExistence type="predicted"/>
<dbReference type="EMBL" id="JABAHT010000144">
    <property type="protein sequence ID" value="KAF4663367.1"/>
    <property type="molecule type" value="Genomic_DNA"/>
</dbReference>
<dbReference type="GO" id="GO:0045893">
    <property type="term" value="P:positive regulation of DNA-templated transcription"/>
    <property type="evidence" value="ECO:0007669"/>
    <property type="project" value="TreeGrafter"/>
</dbReference>
<dbReference type="Proteomes" id="UP000570595">
    <property type="component" value="Unassembled WGS sequence"/>
</dbReference>
<dbReference type="PANTHER" id="PTHR15000">
    <property type="entry name" value="ERYTHROID DIFFERENTIATION-RELATED FACTOR 1"/>
    <property type="match status" value="1"/>
</dbReference>
<feature type="region of interest" description="Disordered" evidence="1">
    <location>
        <begin position="179"/>
        <end position="215"/>
    </location>
</feature>
<dbReference type="AlphaFoldDB" id="A0A7J6MBU6"/>
<comment type="caution">
    <text evidence="3">The sequence shown here is derived from an EMBL/GenBank/DDBJ whole genome shotgun (WGS) entry which is preliminary data.</text>
</comment>
<dbReference type="EMBL" id="JABANN010000148">
    <property type="protein sequence ID" value="KAF4669062.1"/>
    <property type="molecule type" value="Genomic_DNA"/>
</dbReference>
<dbReference type="Proteomes" id="UP000572268">
    <property type="component" value="Unassembled WGS sequence"/>
</dbReference>
<evidence type="ECO:0000313" key="4">
    <source>
        <dbReference type="Proteomes" id="UP000570595"/>
    </source>
</evidence>
<name>A0A7J6MBU6_PEROL</name>
<evidence type="ECO:0008006" key="6">
    <source>
        <dbReference type="Google" id="ProtNLM"/>
    </source>
</evidence>
<evidence type="ECO:0000313" key="3">
    <source>
        <dbReference type="EMBL" id="KAF4669062.1"/>
    </source>
</evidence>
<evidence type="ECO:0000313" key="5">
    <source>
        <dbReference type="Proteomes" id="UP000572268"/>
    </source>
</evidence>